<sequence>MAEVVRVAKSLGELERSVMDVLWDADSAMTATAIIACLPNPELKANTILTVLSRLEGKGFVRRVKDGRAAVFSPTASRQDHVAGMLRQVLDDSGDPSAALAHFASSVSPEQADILRGALGGRRERNP</sequence>
<proteinExistence type="inferred from homology"/>
<dbReference type="GO" id="GO:0045892">
    <property type="term" value="P:negative regulation of DNA-templated transcription"/>
    <property type="evidence" value="ECO:0007669"/>
    <property type="project" value="InterPro"/>
</dbReference>
<comment type="caution">
    <text evidence="5">The sequence shown here is derived from an EMBL/GenBank/DDBJ whole genome shotgun (WGS) entry which is preliminary data.</text>
</comment>
<dbReference type="AlphaFoldDB" id="A0A2T1A0Q4"/>
<reference evidence="5 6" key="1">
    <citation type="submission" date="2018-03" db="EMBL/GenBank/DDBJ databases">
        <title>Genomic Encyclopedia of Archaeal and Bacterial Type Strains, Phase II (KMG-II): from individual species to whole genera.</title>
        <authorList>
            <person name="Goeker M."/>
        </authorList>
    </citation>
    <scope>NUCLEOTIDE SEQUENCE [LARGE SCALE GENOMIC DNA]</scope>
    <source>
        <strain evidence="5 6">DSM 100065</strain>
    </source>
</reference>
<keyword evidence="2" id="KW-0805">Transcription regulation</keyword>
<dbReference type="Gene3D" id="6.10.140.850">
    <property type="match status" value="1"/>
</dbReference>
<keyword evidence="4" id="KW-0804">Transcription</keyword>
<dbReference type="Gene3D" id="1.10.10.10">
    <property type="entry name" value="Winged helix-like DNA-binding domain superfamily/Winged helix DNA-binding domain"/>
    <property type="match status" value="1"/>
</dbReference>
<dbReference type="OrthoDB" id="9813987at2"/>
<dbReference type="SUPFAM" id="SSF46785">
    <property type="entry name" value="Winged helix' DNA-binding domain"/>
    <property type="match status" value="1"/>
</dbReference>
<name>A0A2T1A0Q4_9ACTN</name>
<accession>A0A2T1A0Q4</accession>
<evidence type="ECO:0000256" key="3">
    <source>
        <dbReference type="ARBA" id="ARBA00023125"/>
    </source>
</evidence>
<dbReference type="RefSeq" id="WP_106349046.1">
    <property type="nucleotide sequence ID" value="NZ_PVUE01000007.1"/>
</dbReference>
<evidence type="ECO:0000256" key="4">
    <source>
        <dbReference type="ARBA" id="ARBA00023163"/>
    </source>
</evidence>
<evidence type="ECO:0000256" key="1">
    <source>
        <dbReference type="ARBA" id="ARBA00011046"/>
    </source>
</evidence>
<comment type="similarity">
    <text evidence="1">Belongs to the BlaI transcriptional regulatory family.</text>
</comment>
<gene>
    <name evidence="5" type="ORF">CLV47_107195</name>
</gene>
<evidence type="ECO:0000313" key="5">
    <source>
        <dbReference type="EMBL" id="PRZ42067.1"/>
    </source>
</evidence>
<dbReference type="InterPro" id="IPR036388">
    <property type="entry name" value="WH-like_DNA-bd_sf"/>
</dbReference>
<evidence type="ECO:0000313" key="6">
    <source>
        <dbReference type="Proteomes" id="UP000237752"/>
    </source>
</evidence>
<keyword evidence="6" id="KW-1185">Reference proteome</keyword>
<dbReference type="Pfam" id="PF03965">
    <property type="entry name" value="Penicillinase_R"/>
    <property type="match status" value="1"/>
</dbReference>
<protein>
    <submittedName>
        <fullName evidence="5">Putative transcriptional regulator</fullName>
    </submittedName>
</protein>
<organism evidence="5 6">
    <name type="scientific">Antricoccus suffuscus</name>
    <dbReference type="NCBI Taxonomy" id="1629062"/>
    <lineage>
        <taxon>Bacteria</taxon>
        <taxon>Bacillati</taxon>
        <taxon>Actinomycetota</taxon>
        <taxon>Actinomycetes</taxon>
        <taxon>Geodermatophilales</taxon>
        <taxon>Antricoccaceae</taxon>
        <taxon>Antricoccus</taxon>
    </lineage>
</organism>
<dbReference type="InterPro" id="IPR036390">
    <property type="entry name" value="WH_DNA-bd_sf"/>
</dbReference>
<evidence type="ECO:0000256" key="2">
    <source>
        <dbReference type="ARBA" id="ARBA00023015"/>
    </source>
</evidence>
<dbReference type="Proteomes" id="UP000237752">
    <property type="component" value="Unassembled WGS sequence"/>
</dbReference>
<dbReference type="EMBL" id="PVUE01000007">
    <property type="protein sequence ID" value="PRZ42067.1"/>
    <property type="molecule type" value="Genomic_DNA"/>
</dbReference>
<keyword evidence="3" id="KW-0238">DNA-binding</keyword>
<dbReference type="GO" id="GO:0003677">
    <property type="term" value="F:DNA binding"/>
    <property type="evidence" value="ECO:0007669"/>
    <property type="project" value="UniProtKB-KW"/>
</dbReference>
<dbReference type="InterPro" id="IPR005650">
    <property type="entry name" value="BlaI_family"/>
</dbReference>